<feature type="domain" description="MULE transposase" evidence="2">
    <location>
        <begin position="244"/>
        <end position="328"/>
    </location>
</feature>
<gene>
    <name evidence="3" type="ORF">KIW84_056502</name>
</gene>
<dbReference type="Gramene" id="Psat05G0650200-T1">
    <property type="protein sequence ID" value="KAI5411439.1"/>
    <property type="gene ID" value="KIW84_056502"/>
</dbReference>
<dbReference type="GO" id="GO:0010106">
    <property type="term" value="P:cellular response to iron ion starvation"/>
    <property type="evidence" value="ECO:0007669"/>
    <property type="project" value="InterPro"/>
</dbReference>
<dbReference type="GO" id="GO:0045944">
    <property type="term" value="P:positive regulation of transcription by RNA polymerase II"/>
    <property type="evidence" value="ECO:0007669"/>
    <property type="project" value="InterPro"/>
</dbReference>
<organism evidence="3 4">
    <name type="scientific">Pisum sativum</name>
    <name type="common">Garden pea</name>
    <name type="synonym">Lathyrus oleraceus</name>
    <dbReference type="NCBI Taxonomy" id="3888"/>
    <lineage>
        <taxon>Eukaryota</taxon>
        <taxon>Viridiplantae</taxon>
        <taxon>Streptophyta</taxon>
        <taxon>Embryophyta</taxon>
        <taxon>Tracheophyta</taxon>
        <taxon>Spermatophyta</taxon>
        <taxon>Magnoliopsida</taxon>
        <taxon>eudicotyledons</taxon>
        <taxon>Gunneridae</taxon>
        <taxon>Pentapetalae</taxon>
        <taxon>rosids</taxon>
        <taxon>fabids</taxon>
        <taxon>Fabales</taxon>
        <taxon>Fabaceae</taxon>
        <taxon>Papilionoideae</taxon>
        <taxon>50 kb inversion clade</taxon>
        <taxon>NPAAA clade</taxon>
        <taxon>Hologalegina</taxon>
        <taxon>IRL clade</taxon>
        <taxon>Fabeae</taxon>
        <taxon>Lathyrus</taxon>
    </lineage>
</organism>
<dbReference type="InterPro" id="IPR014842">
    <property type="entry name" value="AFT"/>
</dbReference>
<dbReference type="AlphaFoldDB" id="A0A9D4X0T5"/>
<keyword evidence="1" id="KW-0863">Zinc-finger</keyword>
<protein>
    <recommendedName>
        <fullName evidence="1">Protein FAR1-RELATED SEQUENCE</fullName>
    </recommendedName>
</protein>
<dbReference type="InterPro" id="IPR018289">
    <property type="entry name" value="MULE_transposase_dom"/>
</dbReference>
<keyword evidence="1" id="KW-0479">Metal-binding</keyword>
<comment type="caution">
    <text evidence="3">The sequence shown here is derived from an EMBL/GenBank/DDBJ whole genome shotgun (WGS) entry which is preliminary data.</text>
</comment>
<keyword evidence="1" id="KW-0539">Nucleus</keyword>
<sequence>MMHQNVFPKKVVSLIVKGVVVNAVDADNQFKNEQDFEFHDHMLQWIRLEASKLRFGVVIRRSGNGSNKSCTFVIMSCERSGKYIPPLRNFKRNDIDSRKCECPFKVCGYMLANNKWRFNVICGLHNHDLYEKLADHPIACCLMPEEKKCVTDIILNLIQSKNILSALQRNRPENISNIKQVYNIRYQTNKALREDKIEMQQLLKLLDANNYVCRYRTCDDGVTVRDIFWTHPDSIKLFNTFSTVLILNSTFKTNKYRLPLLEMIGVTSYEKTYSVGFTFLESEKEDNATLVLQVCRTILKDKKKIHKMIVTNRDTVLINSIAKVFPTSYAFVKQ</sequence>
<dbReference type="Pfam" id="PF08731">
    <property type="entry name" value="AFT"/>
    <property type="match status" value="1"/>
</dbReference>
<dbReference type="PANTHER" id="PTHR31669:SF251">
    <property type="entry name" value="PROTEIN FAR1-RELATED SEQUENCE"/>
    <property type="match status" value="1"/>
</dbReference>
<dbReference type="Pfam" id="PF10551">
    <property type="entry name" value="MULE"/>
    <property type="match status" value="1"/>
</dbReference>
<evidence type="ECO:0000259" key="2">
    <source>
        <dbReference type="Pfam" id="PF10551"/>
    </source>
</evidence>
<proteinExistence type="inferred from homology"/>
<dbReference type="GO" id="GO:0008270">
    <property type="term" value="F:zinc ion binding"/>
    <property type="evidence" value="ECO:0007669"/>
    <property type="project" value="UniProtKB-UniRule"/>
</dbReference>
<accession>A0A9D4X0T5</accession>
<dbReference type="EMBL" id="JAMSHJ010000005">
    <property type="protein sequence ID" value="KAI5411439.1"/>
    <property type="molecule type" value="Genomic_DNA"/>
</dbReference>
<dbReference type="InterPro" id="IPR031052">
    <property type="entry name" value="FHY3/FAR1"/>
</dbReference>
<keyword evidence="1" id="KW-0862">Zinc</keyword>
<comment type="subcellular location">
    <subcellularLocation>
        <location evidence="1">Nucleus</location>
    </subcellularLocation>
</comment>
<keyword evidence="4" id="KW-1185">Reference proteome</keyword>
<evidence type="ECO:0000256" key="1">
    <source>
        <dbReference type="RuleBase" id="RU367018"/>
    </source>
</evidence>
<reference evidence="3 4" key="1">
    <citation type="journal article" date="2022" name="Nat. Genet.">
        <title>Improved pea reference genome and pan-genome highlight genomic features and evolutionary characteristics.</title>
        <authorList>
            <person name="Yang T."/>
            <person name="Liu R."/>
            <person name="Luo Y."/>
            <person name="Hu S."/>
            <person name="Wang D."/>
            <person name="Wang C."/>
            <person name="Pandey M.K."/>
            <person name="Ge S."/>
            <person name="Xu Q."/>
            <person name="Li N."/>
            <person name="Li G."/>
            <person name="Huang Y."/>
            <person name="Saxena R.K."/>
            <person name="Ji Y."/>
            <person name="Li M."/>
            <person name="Yan X."/>
            <person name="He Y."/>
            <person name="Liu Y."/>
            <person name="Wang X."/>
            <person name="Xiang C."/>
            <person name="Varshney R.K."/>
            <person name="Ding H."/>
            <person name="Gao S."/>
            <person name="Zong X."/>
        </authorList>
    </citation>
    <scope>NUCLEOTIDE SEQUENCE [LARGE SCALE GENOMIC DNA]</scope>
    <source>
        <strain evidence="3 4">cv. Zhongwan 6</strain>
    </source>
</reference>
<comment type="function">
    <text evidence="1">Putative transcription activator involved in regulating light control of development.</text>
</comment>
<evidence type="ECO:0000313" key="3">
    <source>
        <dbReference type="EMBL" id="KAI5411439.1"/>
    </source>
</evidence>
<dbReference type="OrthoDB" id="2422440at2759"/>
<evidence type="ECO:0000313" key="4">
    <source>
        <dbReference type="Proteomes" id="UP001058974"/>
    </source>
</evidence>
<dbReference type="Proteomes" id="UP001058974">
    <property type="component" value="Chromosome 5"/>
</dbReference>
<dbReference type="GO" id="GO:0000981">
    <property type="term" value="F:DNA-binding transcription factor activity, RNA polymerase II-specific"/>
    <property type="evidence" value="ECO:0007669"/>
    <property type="project" value="InterPro"/>
</dbReference>
<dbReference type="PANTHER" id="PTHR31669">
    <property type="entry name" value="PROTEIN FAR1-RELATED SEQUENCE 10-RELATED"/>
    <property type="match status" value="1"/>
</dbReference>
<comment type="similarity">
    <text evidence="1">Belongs to the FHY3/FAR1 family.</text>
</comment>
<dbReference type="GO" id="GO:0005634">
    <property type="term" value="C:nucleus"/>
    <property type="evidence" value="ECO:0007669"/>
    <property type="project" value="UniProtKB-SubCell"/>
</dbReference>
<name>A0A9D4X0T5_PEA</name>